<keyword evidence="6" id="KW-0863">Zinc-finger</keyword>
<feature type="domain" description="C2H2-type" evidence="14">
    <location>
        <begin position="958"/>
        <end position="978"/>
    </location>
</feature>
<evidence type="ECO:0000256" key="11">
    <source>
        <dbReference type="ARBA" id="ARBA00023242"/>
    </source>
</evidence>
<keyword evidence="10" id="KW-0804">Transcription</keyword>
<feature type="region of interest" description="Disordered" evidence="12">
    <location>
        <begin position="723"/>
        <end position="754"/>
    </location>
</feature>
<feature type="domain" description="C2H2-type" evidence="14">
    <location>
        <begin position="1349"/>
        <end position="1372"/>
    </location>
</feature>
<sequence length="1696" mass="194083">MAEEESELELDRFKKELETLLKTSASDERGLQSKTYCERFCELVVEQTGQWQVPLPQLQVLQSALCSFVHGAASFPPECEHVRYTLRSLALSIFELLLFFGKDEFIEHPLKNILDSFQECYASLVRHQNVYLLQVRHIIKDGGPWANPVLEAILKDLELPQEDVDKYLSSEVSIFFELRVRYLVACERLPEALALTRRCIRHSVVGRHLYFKQAYLICLWRASLHDRLYKGMADINGKDAVEILCMMENEEKDETVLMLSKGFLSQKLQIGDMYYLWDLVFIWSRIYLRLNFSKQDFLEECKIMILSATNTKAIFPFMKVILAELGKDGLGFCVELCARALQTDLKNDPVTKSLIYKTIAYLLPNDLEVCRACALLVFFLERTVESYKNVFLLYTHPDQEYHADTSLVGNSVRFEALQILKKDLYFDPEFWSLLNIETNCLKLMSDKVGKATLCEIMQRDKWMPSYCVKGYCQCYADNAYESITKAEKHTNQKKQEVESVKTWVNSVSGEASSKPPGKRRGRKPGTQLVKDSQTCPVRRSFRQLDLAKNHARQLNSRRQRRQTEMNTLKRKGRKPQWLLDQLAGRAENSEPQQDKKPGRKPKQSNLLKDISFEEPLSEITMKFSYPDNEVDLSSDVQASLFSTESPHMTESSTDKTASQENLKWPDSATSLIELLSESIPCRKKDFRVREEIVFREQGLSMVHKFHTYSRTVELEGISVDSLPKDEVKVDHNESKQERQSAEQQCEPAESPGAASQIKNAVEIKATPIPVINEEVSTPVEAILEPVKEFIEHQKMNELSGSQDANTKYPDYGPYSPISPPENTVVDLPPEVKNRTIAEAIPVPDSTAENITGLHEDGPPVLTAVTMLLDDTGATLSESETATSSKIVHESTEVPVLSPRPDETSPEMHAAVDVLVPELMPPSDASCQLSFNCSICKKETKYKYILRHAMWHHRIDRKCMFCHKRYTHGRSPSVHFKVHIQELKKSNGLFNENICENATETTLRCAQTRLFKRVNPAVQHRFRNIKMRLNCTLNITNLHREGQISEPRERLRARLVKDSDPSSTSEEQKKKVCKMKRKRIRSALAKRSQSIDENKKFFRMGLARKRAKTMQTLIPDDNHSDINGNLAHKVNGVTRKRRKLKSEPETNTPDEKVQTSLPQDSKVKIESVECQKDNVKTEPENTEVTKDKRKSKKKRKDEMLDSGLKKKKITPGDQKEDGEDIKRRKITNSLEGSSENQEPKDNNAEFKEINPMGHTNGTQPKPKKSSAPFQGKRTGASTHVRCPVEICTFSAKSILVLSHVLSHHHSDKKALLFFFNFGKEKCLFCCRKLYNPQHFFDHVICHRGELKFPCYHYGCKERYQTRMELSEHMLGHHPLRALCCFPGCSVQVESSMLLYRHEKSHYRLDTDLEKKSFPKESEPTVHGVPRSLEDSMEALANSSVSQQILGTANSKGPANQDDDGKPLVLNKGSVNYSSKNHSLVNGHSECDKVVPPKPSDPVTKEQEPTVLGKPVTKQFVRPLPSAYLDESYISMPKRWKEPQVGSKLLCSVSKPEKLPTRQRCSRCFQSFNSEEELQTHKDKCTSLFGFDSDDESKYLFFFFIVNLISISFFLFFFIVKYFCFLQVPPEFGEASLSTEKMAKCCCRQSAFLHVCLTSLSVSQNRAILRTTWEMNFPLMKSCITDLLLLLYFGAKVCYLFI</sequence>
<feature type="region of interest" description="Disordered" evidence="12">
    <location>
        <begin position="877"/>
        <end position="904"/>
    </location>
</feature>
<evidence type="ECO:0000256" key="7">
    <source>
        <dbReference type="ARBA" id="ARBA00022833"/>
    </source>
</evidence>
<evidence type="ECO:0000256" key="1">
    <source>
        <dbReference type="ARBA" id="ARBA00004123"/>
    </source>
</evidence>
<dbReference type="GO" id="GO:0008270">
    <property type="term" value="F:zinc ion binding"/>
    <property type="evidence" value="ECO:0007669"/>
    <property type="project" value="UniProtKB-KW"/>
</dbReference>
<keyword evidence="9" id="KW-0238">DNA-binding</keyword>
<evidence type="ECO:0000256" key="5">
    <source>
        <dbReference type="ARBA" id="ARBA00022737"/>
    </source>
</evidence>
<feature type="compositionally biased region" description="Polar residues" evidence="12">
    <location>
        <begin position="1226"/>
        <end position="1235"/>
    </location>
</feature>
<evidence type="ECO:0000256" key="4">
    <source>
        <dbReference type="ARBA" id="ARBA00022723"/>
    </source>
</evidence>
<feature type="region of interest" description="Disordered" evidence="12">
    <location>
        <begin position="1134"/>
        <end position="1274"/>
    </location>
</feature>
<feature type="compositionally biased region" description="Basic and acidic residues" evidence="12">
    <location>
        <begin position="1236"/>
        <end position="1247"/>
    </location>
</feature>
<dbReference type="InterPro" id="IPR052251">
    <property type="entry name" value="GH-ZnFinger_Regulators"/>
</dbReference>
<dbReference type="InterPro" id="IPR013087">
    <property type="entry name" value="Znf_C2H2_type"/>
</dbReference>
<comment type="similarity">
    <text evidence="2">Belongs to the krueppel C2H2-type zinc-finger protein family.</text>
</comment>
<evidence type="ECO:0000256" key="2">
    <source>
        <dbReference type="ARBA" id="ARBA00006991"/>
    </source>
</evidence>
<keyword evidence="3" id="KW-0597">Phosphoprotein</keyword>
<keyword evidence="5" id="KW-0677">Repeat</keyword>
<dbReference type="Pfam" id="PF25580">
    <property type="entry name" value="TPR_Rlf"/>
    <property type="match status" value="1"/>
</dbReference>
<feature type="region of interest" description="Disordered" evidence="12">
    <location>
        <begin position="550"/>
        <end position="611"/>
    </location>
</feature>
<dbReference type="GO" id="GO:0000981">
    <property type="term" value="F:DNA-binding transcription factor activity, RNA polymerase II-specific"/>
    <property type="evidence" value="ECO:0007669"/>
    <property type="project" value="TreeGrafter"/>
</dbReference>
<evidence type="ECO:0000256" key="6">
    <source>
        <dbReference type="ARBA" id="ARBA00022771"/>
    </source>
</evidence>
<keyword evidence="16" id="KW-1185">Reference proteome</keyword>
<dbReference type="GO" id="GO:0005634">
    <property type="term" value="C:nucleus"/>
    <property type="evidence" value="ECO:0007669"/>
    <property type="project" value="UniProtKB-SubCell"/>
</dbReference>
<feature type="region of interest" description="Disordered" evidence="12">
    <location>
        <begin position="1479"/>
        <end position="1503"/>
    </location>
</feature>
<evidence type="ECO:0000256" key="9">
    <source>
        <dbReference type="ARBA" id="ARBA00023125"/>
    </source>
</evidence>
<name>A0A8C1P3M3_CYPCA</name>
<dbReference type="PROSITE" id="PS00028">
    <property type="entry name" value="ZINC_FINGER_C2H2_1"/>
    <property type="match status" value="2"/>
</dbReference>
<keyword evidence="4" id="KW-0479">Metal-binding</keyword>
<dbReference type="InterPro" id="IPR057986">
    <property type="entry name" value="TPR_Rlf/292/654"/>
</dbReference>
<keyword evidence="13" id="KW-0472">Membrane</keyword>
<dbReference type="PANTHER" id="PTHR15507:SF16">
    <property type="entry name" value="ZINC FINGER PROTEIN 654"/>
    <property type="match status" value="1"/>
</dbReference>
<comment type="subcellular location">
    <subcellularLocation>
        <location evidence="1">Nucleus</location>
    </subcellularLocation>
</comment>
<feature type="compositionally biased region" description="Basic and acidic residues" evidence="12">
    <location>
        <begin position="1160"/>
        <end position="1185"/>
    </location>
</feature>
<keyword evidence="7" id="KW-0862">Zinc</keyword>
<feature type="transmembrane region" description="Helical" evidence="13">
    <location>
        <begin position="1593"/>
        <end position="1614"/>
    </location>
</feature>
<evidence type="ECO:0000256" key="13">
    <source>
        <dbReference type="SAM" id="Phobius"/>
    </source>
</evidence>
<dbReference type="Proteomes" id="UP000694427">
    <property type="component" value="Unplaced"/>
</dbReference>
<organism evidence="15 16">
    <name type="scientific">Cyprinus carpio</name>
    <name type="common">Common carp</name>
    <dbReference type="NCBI Taxonomy" id="7962"/>
    <lineage>
        <taxon>Eukaryota</taxon>
        <taxon>Metazoa</taxon>
        <taxon>Chordata</taxon>
        <taxon>Craniata</taxon>
        <taxon>Vertebrata</taxon>
        <taxon>Euteleostomi</taxon>
        <taxon>Actinopterygii</taxon>
        <taxon>Neopterygii</taxon>
        <taxon>Teleostei</taxon>
        <taxon>Ostariophysi</taxon>
        <taxon>Cypriniformes</taxon>
        <taxon>Cyprinidae</taxon>
        <taxon>Cyprininae</taxon>
        <taxon>Cyprinus</taxon>
    </lineage>
</organism>
<feature type="region of interest" description="Disordered" evidence="12">
    <location>
        <begin position="503"/>
        <end position="534"/>
    </location>
</feature>
<keyword evidence="13" id="KW-0812">Transmembrane</keyword>
<dbReference type="GO" id="GO:0003677">
    <property type="term" value="F:DNA binding"/>
    <property type="evidence" value="ECO:0007669"/>
    <property type="project" value="UniProtKB-KW"/>
</dbReference>
<feature type="compositionally biased region" description="Basic residues" evidence="12">
    <location>
        <begin position="550"/>
        <end position="560"/>
    </location>
</feature>
<evidence type="ECO:0000256" key="10">
    <source>
        <dbReference type="ARBA" id="ARBA00023163"/>
    </source>
</evidence>
<evidence type="ECO:0000313" key="16">
    <source>
        <dbReference type="Proteomes" id="UP000694427"/>
    </source>
</evidence>
<dbReference type="Ensembl" id="ENSCCRT00010110777.1">
    <property type="protein sequence ID" value="ENSCCRP00010099850.1"/>
    <property type="gene ID" value="ENSCCRG00010043813.1"/>
</dbReference>
<accession>A0A8C1P3M3</accession>
<evidence type="ECO:0000256" key="12">
    <source>
        <dbReference type="SAM" id="MobiDB-lite"/>
    </source>
</evidence>
<feature type="compositionally biased region" description="Basic and acidic residues" evidence="12">
    <location>
        <begin position="1140"/>
        <end position="1152"/>
    </location>
</feature>
<evidence type="ECO:0000259" key="14">
    <source>
        <dbReference type="PROSITE" id="PS00028"/>
    </source>
</evidence>
<reference evidence="15" key="2">
    <citation type="submission" date="2025-09" db="UniProtKB">
        <authorList>
            <consortium name="Ensembl"/>
        </authorList>
    </citation>
    <scope>IDENTIFICATION</scope>
</reference>
<protein>
    <submittedName>
        <fullName evidence="15">Zinc finger protein 654</fullName>
    </submittedName>
</protein>
<evidence type="ECO:0000256" key="8">
    <source>
        <dbReference type="ARBA" id="ARBA00023015"/>
    </source>
</evidence>
<dbReference type="PANTHER" id="PTHR15507">
    <property type="entry name" value="ZINC FINGER PROTEIN RLF"/>
    <property type="match status" value="1"/>
</dbReference>
<keyword evidence="8" id="KW-0805">Transcription regulation</keyword>
<evidence type="ECO:0000313" key="15">
    <source>
        <dbReference type="Ensembl" id="ENSCCRP00010099850.1"/>
    </source>
</evidence>
<proteinExistence type="inferred from homology"/>
<reference evidence="15" key="1">
    <citation type="submission" date="2025-08" db="UniProtKB">
        <authorList>
            <consortium name="Ensembl"/>
        </authorList>
    </citation>
    <scope>IDENTIFICATION</scope>
</reference>
<keyword evidence="13" id="KW-1133">Transmembrane helix</keyword>
<dbReference type="SMART" id="SM00355">
    <property type="entry name" value="ZnF_C2H2"/>
    <property type="match status" value="7"/>
</dbReference>
<feature type="compositionally biased region" description="Basic and acidic residues" evidence="12">
    <location>
        <begin position="723"/>
        <end position="740"/>
    </location>
</feature>
<evidence type="ECO:0000256" key="3">
    <source>
        <dbReference type="ARBA" id="ARBA00022553"/>
    </source>
</evidence>
<keyword evidence="11" id="KW-0539">Nucleus</keyword>